<feature type="compositionally biased region" description="Basic and acidic residues" evidence="1">
    <location>
        <begin position="103"/>
        <end position="127"/>
    </location>
</feature>
<dbReference type="GeneID" id="10538283"/>
<dbReference type="HOGENOM" id="CLU_918706_0_0_1"/>
<dbReference type="OrthoDB" id="2507551at2759"/>
<protein>
    <submittedName>
        <fullName evidence="2">Uncharacterized protein</fullName>
    </submittedName>
</protein>
<reference evidence="3" key="2">
    <citation type="journal article" date="2011" name="Proc. Natl. Acad. Sci. U.S.A.">
        <title>Obligate biotrophy features unraveled by the genomic analysis of rust fungi.</title>
        <authorList>
            <person name="Duplessis S."/>
            <person name="Cuomo C.A."/>
            <person name="Lin Y.-C."/>
            <person name="Aerts A."/>
            <person name="Tisserant E."/>
            <person name="Veneault-Fourrey C."/>
            <person name="Joly D.L."/>
            <person name="Hacquard S."/>
            <person name="Amselem J."/>
            <person name="Cantarel B.L."/>
            <person name="Chiu R."/>
            <person name="Coutinho P.M."/>
            <person name="Feau N."/>
            <person name="Field M."/>
            <person name="Frey P."/>
            <person name="Gelhaye E."/>
            <person name="Goldberg J."/>
            <person name="Grabherr M.G."/>
            <person name="Kodira C.D."/>
            <person name="Kohler A."/>
            <person name="Kuees U."/>
            <person name="Lindquist E.A."/>
            <person name="Lucas S.M."/>
            <person name="Mago R."/>
            <person name="Mauceli E."/>
            <person name="Morin E."/>
            <person name="Murat C."/>
            <person name="Pangilinan J.L."/>
            <person name="Park R."/>
            <person name="Pearson M."/>
            <person name="Quesneville H."/>
            <person name="Rouhier N."/>
            <person name="Sakthikumar S."/>
            <person name="Salamov A.A."/>
            <person name="Schmutz J."/>
            <person name="Selles B."/>
            <person name="Shapiro H."/>
            <person name="Tanguay P."/>
            <person name="Tuskan G.A."/>
            <person name="Henrissat B."/>
            <person name="Van de Peer Y."/>
            <person name="Rouze P."/>
            <person name="Ellis J.G."/>
            <person name="Dodds P.N."/>
            <person name="Schein J.E."/>
            <person name="Zhong S."/>
            <person name="Hamelin R.C."/>
            <person name="Grigoriev I.V."/>
            <person name="Szabo L.J."/>
            <person name="Martin F."/>
        </authorList>
    </citation>
    <scope>NUCLEOTIDE SEQUENCE [LARGE SCALE GENOMIC DNA]</scope>
    <source>
        <strain evidence="3">CRL 75-36-700-3 / race SCCL</strain>
    </source>
</reference>
<accession>E3LA59</accession>
<sequence length="306" mass="33776">MQANYGLDSNSELSKNSFEVVTTDDIKPDQQTVLSIKSEEDIKPDQQTLLSIKSEEDIKPDQQTLLSINSEVDIKPDRQTLLSIKSEEDIKPDRQTLLSIKSGPRESNSDTGRSEDMASDSKGRTEPNSDSSGSKGVSKVTSESNSESDDDFVFVRAVDAEPDNRELANSALVEKTSVERFTNLGLQWFFEDFLATGFFKGVLTQAQFSQVTQGLSTYYGFSIPMYINYIQGPDGPDPADFLIGSTLREWSAARAECCNDLALPNLVAFRQVEFQGLDATTSFIGFFRGTGESAWTLIHQPAVLDS</sequence>
<name>E3LA59_PUCGT</name>
<dbReference type="RefSeq" id="XP_003337871.2">
    <property type="nucleotide sequence ID" value="XM_003337823.2"/>
</dbReference>
<dbReference type="AlphaFoldDB" id="E3LA59"/>
<reference key="1">
    <citation type="submission" date="2007-01" db="EMBL/GenBank/DDBJ databases">
        <title>The Genome Sequence of Puccinia graminis f. sp. tritici Strain CRL 75-36-700-3.</title>
        <authorList>
            <consortium name="The Broad Institute Genome Sequencing Platform"/>
            <person name="Birren B."/>
            <person name="Lander E."/>
            <person name="Galagan J."/>
            <person name="Nusbaum C."/>
            <person name="Devon K."/>
            <person name="Cuomo C."/>
            <person name="Jaffe D."/>
            <person name="Butler J."/>
            <person name="Alvarez P."/>
            <person name="Gnerre S."/>
            <person name="Grabherr M."/>
            <person name="Mauceli E."/>
            <person name="Brockman W."/>
            <person name="Young S."/>
            <person name="LaButti K."/>
            <person name="Sykes S."/>
            <person name="DeCaprio D."/>
            <person name="Crawford M."/>
            <person name="Koehrsen M."/>
            <person name="Engels R."/>
            <person name="Montgomery P."/>
            <person name="Pearson M."/>
            <person name="Howarth C."/>
            <person name="Larson L."/>
            <person name="White J."/>
            <person name="Zeng Q."/>
            <person name="Kodira C."/>
            <person name="Yandava C."/>
            <person name="Alvarado L."/>
            <person name="O'Leary S."/>
            <person name="Szabo L."/>
            <person name="Dean R."/>
            <person name="Schein J."/>
        </authorList>
    </citation>
    <scope>NUCLEOTIDE SEQUENCE</scope>
    <source>
        <strain>CRL 75-36-700-3</strain>
    </source>
</reference>
<evidence type="ECO:0000313" key="3">
    <source>
        <dbReference type="Proteomes" id="UP000008783"/>
    </source>
</evidence>
<gene>
    <name evidence="2" type="ORF">PGTG_19255</name>
</gene>
<proteinExistence type="predicted"/>
<evidence type="ECO:0000256" key="1">
    <source>
        <dbReference type="SAM" id="MobiDB-lite"/>
    </source>
</evidence>
<keyword evidence="3" id="KW-1185">Reference proteome</keyword>
<dbReference type="Proteomes" id="UP000008783">
    <property type="component" value="Unassembled WGS sequence"/>
</dbReference>
<dbReference type="InParanoid" id="E3LA59"/>
<dbReference type="KEGG" id="pgr:PGTG_19255"/>
<evidence type="ECO:0000313" key="2">
    <source>
        <dbReference type="EMBL" id="EFP93452.2"/>
    </source>
</evidence>
<dbReference type="EMBL" id="DS178393">
    <property type="protein sequence ID" value="EFP93452.2"/>
    <property type="molecule type" value="Genomic_DNA"/>
</dbReference>
<dbReference type="VEuPathDB" id="FungiDB:PGTG_19255"/>
<feature type="region of interest" description="Disordered" evidence="1">
    <location>
        <begin position="93"/>
        <end position="145"/>
    </location>
</feature>
<organism evidence="2 3">
    <name type="scientific">Puccinia graminis f. sp. tritici (strain CRL 75-36-700-3 / race SCCL)</name>
    <name type="common">Black stem rust fungus</name>
    <dbReference type="NCBI Taxonomy" id="418459"/>
    <lineage>
        <taxon>Eukaryota</taxon>
        <taxon>Fungi</taxon>
        <taxon>Dikarya</taxon>
        <taxon>Basidiomycota</taxon>
        <taxon>Pucciniomycotina</taxon>
        <taxon>Pucciniomycetes</taxon>
        <taxon>Pucciniales</taxon>
        <taxon>Pucciniaceae</taxon>
        <taxon>Puccinia</taxon>
    </lineage>
</organism>
<feature type="compositionally biased region" description="Low complexity" evidence="1">
    <location>
        <begin position="129"/>
        <end position="144"/>
    </location>
</feature>